<keyword evidence="1" id="KW-1133">Transmembrane helix</keyword>
<dbReference type="Gene3D" id="3.20.20.450">
    <property type="entry name" value="EAL domain"/>
    <property type="match status" value="1"/>
</dbReference>
<evidence type="ECO:0000313" key="7">
    <source>
        <dbReference type="Proteomes" id="UP000256900"/>
    </source>
</evidence>
<evidence type="ECO:0000313" key="6">
    <source>
        <dbReference type="EMBL" id="REF87756.1"/>
    </source>
</evidence>
<dbReference type="CDD" id="cd01948">
    <property type="entry name" value="EAL"/>
    <property type="match status" value="1"/>
</dbReference>
<keyword evidence="7" id="KW-1185">Reference proteome</keyword>
<dbReference type="InterPro" id="IPR029787">
    <property type="entry name" value="Nucleotide_cyclase"/>
</dbReference>
<reference evidence="6 7" key="1">
    <citation type="submission" date="2018-08" db="EMBL/GenBank/DDBJ databases">
        <title>Genomic Encyclopedia of Type Strains, Phase IV (KMG-IV): sequencing the most valuable type-strain genomes for metagenomic binning, comparative biology and taxonomic classification.</title>
        <authorList>
            <person name="Goeker M."/>
        </authorList>
    </citation>
    <scope>NUCLEOTIDE SEQUENCE [LARGE SCALE GENOMIC DNA]</scope>
    <source>
        <strain evidence="6 7">BW863</strain>
    </source>
</reference>
<dbReference type="Pfam" id="PF00672">
    <property type="entry name" value="HAMP"/>
    <property type="match status" value="1"/>
</dbReference>
<protein>
    <submittedName>
        <fullName evidence="6">Diguanylate cyclase (GGDEF)-like protein</fullName>
    </submittedName>
</protein>
<dbReference type="SMART" id="SM00304">
    <property type="entry name" value="HAMP"/>
    <property type="match status" value="1"/>
</dbReference>
<dbReference type="Proteomes" id="UP000256900">
    <property type="component" value="Unassembled WGS sequence"/>
</dbReference>
<dbReference type="Pfam" id="PF12729">
    <property type="entry name" value="4HB_MCP_1"/>
    <property type="match status" value="1"/>
</dbReference>
<dbReference type="PROSITE" id="PS50887">
    <property type="entry name" value="GGDEF"/>
    <property type="match status" value="1"/>
</dbReference>
<dbReference type="PROSITE" id="PS50883">
    <property type="entry name" value="EAL"/>
    <property type="match status" value="1"/>
</dbReference>
<gene>
    <name evidence="6" type="ORF">DES32_1385</name>
</gene>
<dbReference type="EMBL" id="QUMO01000002">
    <property type="protein sequence ID" value="REF87756.1"/>
    <property type="molecule type" value="Genomic_DNA"/>
</dbReference>
<dbReference type="PROSITE" id="PS50112">
    <property type="entry name" value="PAS"/>
    <property type="match status" value="1"/>
</dbReference>
<feature type="domain" description="GGDEF" evidence="5">
    <location>
        <begin position="560"/>
        <end position="693"/>
    </location>
</feature>
<evidence type="ECO:0000256" key="1">
    <source>
        <dbReference type="SAM" id="Phobius"/>
    </source>
</evidence>
<dbReference type="Gene3D" id="3.30.70.270">
    <property type="match status" value="1"/>
</dbReference>
<dbReference type="SMART" id="SM00052">
    <property type="entry name" value="EAL"/>
    <property type="match status" value="1"/>
</dbReference>
<dbReference type="PROSITE" id="PS50885">
    <property type="entry name" value="HAMP"/>
    <property type="match status" value="1"/>
</dbReference>
<dbReference type="InterPro" id="IPR000160">
    <property type="entry name" value="GGDEF_dom"/>
</dbReference>
<sequence>MGRQPLPALQGLARKRRSPLVMAVQMAQTIRGRILIAFLAMSLITAALGGYAALGIRRAGVLVTKTYDESLMSINYARAASADFAAMQATFARRWSATKPQTRTKLDQAIADLEENLAEDLQIAAERSQSLRAARAAAEVQNAADAWSEARRHLRDDISLNAAWDALDPYAQTVSQQIDLLVNYTAGDGFTYRQSARKQVAVATDLAFLGTAGALFLSGLVALLLSRRITKPVAAASSAAKRIASGQLDAEIPIGGGDELGALLAAMRTMRDNIRSMMEREVTQRRTAQVRLADALESSREGIVVVDSDHRIALANSQANEFFGGAMALLEPGTSADATAEPNNLVPSALSLNNFSQATGEIRLQDGRWLRVSRSATQDGGFIALFSDISVSKEQEAKLKATNLLLDAALDNMSQGLCLYDAEHRLKVVNRRFCEIFHLSPSQLRPGIVFRDVLALGVAAGNHPDETADELYAQEFPLISQRIAATHFLELSNNRVILISRQPTGDGGWVATYEDVTERRRAEERIVFMARHDVLTGLPNRVLFAERIETAISQIGRNSSGFAVLNLDLDHFKQVNDTLGHPVGDELLRSVAERLKACVREVDTVSRLGGDEFAILQSDIQKPEEAALLARRIVEVLSAPYEIDGHRLTISVSIGISIAPGDGTAYDKLLKNADVALYLAKADGRATWRFFEPEMDVRLQVRRALELDLRDALGNGEFEVHYQPVFDLQENRIGGFEALLRWNHPTRGQVSPAEFISLAEEIGLIVPLGEWVLRTACAEAATWPKYIKLAVNVSVAQFKNAHLFEIVTSSVRASGLSPRRLELEITESLLLANNTATLAKLHELRDFGVRIAMDDFGTGYSSLNYLRSFPFDKIKIDQSFVSGMTNRDGSRAIVKAMTAMASSLGIRATAEGVETQEQLAWLRAAGCDEAQGFLFSRALPAAQLPGLIHQWNDQKRAAV</sequence>
<evidence type="ECO:0000259" key="3">
    <source>
        <dbReference type="PROSITE" id="PS50883"/>
    </source>
</evidence>
<dbReference type="InterPro" id="IPR052155">
    <property type="entry name" value="Biofilm_reg_signaling"/>
</dbReference>
<dbReference type="SUPFAM" id="SSF141868">
    <property type="entry name" value="EAL domain-like"/>
    <property type="match status" value="1"/>
</dbReference>
<dbReference type="SMART" id="SM00267">
    <property type="entry name" value="GGDEF"/>
    <property type="match status" value="1"/>
</dbReference>
<feature type="domain" description="EAL" evidence="3">
    <location>
        <begin position="702"/>
        <end position="952"/>
    </location>
</feature>
<feature type="transmembrane region" description="Helical" evidence="1">
    <location>
        <begin position="200"/>
        <end position="225"/>
    </location>
</feature>
<keyword evidence="1" id="KW-0812">Transmembrane</keyword>
<feature type="domain" description="HAMP" evidence="4">
    <location>
        <begin position="227"/>
        <end position="279"/>
    </location>
</feature>
<feature type="domain" description="PAS" evidence="2">
    <location>
        <begin position="288"/>
        <end position="324"/>
    </location>
</feature>
<dbReference type="InterPro" id="IPR001633">
    <property type="entry name" value="EAL_dom"/>
</dbReference>
<dbReference type="Gene3D" id="6.10.340.10">
    <property type="match status" value="1"/>
</dbReference>
<feature type="transmembrane region" description="Helical" evidence="1">
    <location>
        <begin position="34"/>
        <end position="56"/>
    </location>
</feature>
<dbReference type="InterPro" id="IPR024478">
    <property type="entry name" value="HlyB_4HB_MCP"/>
</dbReference>
<organism evidence="6 7">
    <name type="scientific">Methylovirgula ligni</name>
    <dbReference type="NCBI Taxonomy" id="569860"/>
    <lineage>
        <taxon>Bacteria</taxon>
        <taxon>Pseudomonadati</taxon>
        <taxon>Pseudomonadota</taxon>
        <taxon>Alphaproteobacteria</taxon>
        <taxon>Hyphomicrobiales</taxon>
        <taxon>Beijerinckiaceae</taxon>
        <taxon>Methylovirgula</taxon>
    </lineage>
</organism>
<dbReference type="PANTHER" id="PTHR44757:SF2">
    <property type="entry name" value="BIOFILM ARCHITECTURE MAINTENANCE PROTEIN MBAA"/>
    <property type="match status" value="1"/>
</dbReference>
<dbReference type="Gene3D" id="3.30.450.20">
    <property type="entry name" value="PAS domain"/>
    <property type="match status" value="2"/>
</dbReference>
<dbReference type="SUPFAM" id="SSF55073">
    <property type="entry name" value="Nucleotide cyclase"/>
    <property type="match status" value="1"/>
</dbReference>
<dbReference type="Pfam" id="PF00990">
    <property type="entry name" value="GGDEF"/>
    <property type="match status" value="1"/>
</dbReference>
<accession>A0A3D9Z901</accession>
<dbReference type="GO" id="GO:0007165">
    <property type="term" value="P:signal transduction"/>
    <property type="evidence" value="ECO:0007669"/>
    <property type="project" value="InterPro"/>
</dbReference>
<dbReference type="SUPFAM" id="SSF158472">
    <property type="entry name" value="HAMP domain-like"/>
    <property type="match status" value="1"/>
</dbReference>
<dbReference type="InterPro" id="IPR035965">
    <property type="entry name" value="PAS-like_dom_sf"/>
</dbReference>
<dbReference type="AlphaFoldDB" id="A0A3D9Z901"/>
<dbReference type="InterPro" id="IPR000014">
    <property type="entry name" value="PAS"/>
</dbReference>
<dbReference type="Pfam" id="PF00563">
    <property type="entry name" value="EAL"/>
    <property type="match status" value="1"/>
</dbReference>
<dbReference type="GO" id="GO:0003824">
    <property type="term" value="F:catalytic activity"/>
    <property type="evidence" value="ECO:0007669"/>
    <property type="project" value="UniProtKB-ARBA"/>
</dbReference>
<evidence type="ECO:0000259" key="2">
    <source>
        <dbReference type="PROSITE" id="PS50112"/>
    </source>
</evidence>
<evidence type="ECO:0000259" key="4">
    <source>
        <dbReference type="PROSITE" id="PS50885"/>
    </source>
</evidence>
<dbReference type="InterPro" id="IPR043128">
    <property type="entry name" value="Rev_trsase/Diguanyl_cyclase"/>
</dbReference>
<dbReference type="Pfam" id="PF12860">
    <property type="entry name" value="PAS_7"/>
    <property type="match status" value="2"/>
</dbReference>
<dbReference type="NCBIfam" id="TIGR00254">
    <property type="entry name" value="GGDEF"/>
    <property type="match status" value="1"/>
</dbReference>
<dbReference type="GO" id="GO:0016020">
    <property type="term" value="C:membrane"/>
    <property type="evidence" value="ECO:0007669"/>
    <property type="project" value="InterPro"/>
</dbReference>
<evidence type="ECO:0000259" key="5">
    <source>
        <dbReference type="PROSITE" id="PS50887"/>
    </source>
</evidence>
<name>A0A3D9Z901_9HYPH</name>
<proteinExistence type="predicted"/>
<dbReference type="SUPFAM" id="SSF55785">
    <property type="entry name" value="PYP-like sensor domain (PAS domain)"/>
    <property type="match status" value="2"/>
</dbReference>
<dbReference type="InterPro" id="IPR035919">
    <property type="entry name" value="EAL_sf"/>
</dbReference>
<dbReference type="PANTHER" id="PTHR44757">
    <property type="entry name" value="DIGUANYLATE CYCLASE DGCP"/>
    <property type="match status" value="1"/>
</dbReference>
<comment type="caution">
    <text evidence="6">The sequence shown here is derived from an EMBL/GenBank/DDBJ whole genome shotgun (WGS) entry which is preliminary data.</text>
</comment>
<keyword evidence="1" id="KW-0472">Membrane</keyword>
<dbReference type="InterPro" id="IPR003660">
    <property type="entry name" value="HAMP_dom"/>
</dbReference>
<dbReference type="CDD" id="cd06225">
    <property type="entry name" value="HAMP"/>
    <property type="match status" value="1"/>
</dbReference>
<dbReference type="CDD" id="cd01949">
    <property type="entry name" value="GGDEF"/>
    <property type="match status" value="1"/>
</dbReference>
<dbReference type="FunFam" id="3.30.70.270:FF:000001">
    <property type="entry name" value="Diguanylate cyclase domain protein"/>
    <property type="match status" value="1"/>
</dbReference>